<sequence length="1210" mass="133943">MGWETPRFCSATCVSTSKARVTEHLGSSHGSGCAGDFCGFDVSLRRVTDCPGVASGKYLSEFKRKMLANDDNRIKDSLTDVSPTDVSSQGVIELPFQSIARAREESKLVRLVLRRYCADQPINTVFKGTWDKTSSTPGEFPGRCYGTVRVCLACFCVYDLIEHARYLSRRGGITASSRAPKAVHTKKKVFAKKDLACHITPALTLEACAVARAETAISCLTNLDVAELRSYISPPPAVSLVTKAMFILLSGGKTLSWKQTRHAMASGDIFLRSLLEFNCDSITPRVERAIEPYIHNTLFRPNTIAHASTSASRGCLWVLGMLEAHKWRAGRGHDRLDFLVLDSFDAGNGERQERREMPSRSKKGIAMRISSKRNQVDGRHVVAAVMGTERDGFALMPISTPSRQSLPPESLVSSLLFLRTTDLFPIQLQNVFPKSNSHKNLKWGEHCEFSRQERSAQLMTQRRQMARLASRPHTRLMGNHENLSSGLTENCRGVFICSDGLTTLPYEILGEASLAASSHNFVVVHDIFDTLDSTKIFFQRLLHRHPACQILIYNYSGQAGTTFLTGNSVRTGLHASHLAELLQHVNLRGKMLLSSGPFYLVGIGYGFSICTQFVISHYCEQDPRSSVYQMLKGLVSVNGTAQIDRQYAAILHALLDSCDRFPKERFDLPVSYLSRFQFSDRYLARVHPQLALNIYTAVANPITLQGRAALARGALQNYLDIDLLSRVSLPIFALQSTENLLVTPSNVEVIVRGRITNHVWSHEVRVGALGEGAYFGARTRATIRGMVERIKDNSAGSACVVWVRAGHEIRQEAPNVMLDFFDIIAPSTTAISAGLTRSVFEPTPHSEREPAGVDAIAADIRLAPPPQTNLTGERQKTHFSSSNVLRSEPLMTLKCEPRLYDSKKAAKGAGREEGKTDQDMSHHADLFEEPPLSFGLTFGVSFPNVATHDFTRRRRYSFFKIVSTSLADAVVHIQVEDVVMRAIYAGSLVVSAHITAGAPSSMDAATFADTITDALNRALTSSNCATAWGRPTFLSISRRQENKGGLKHQLPQDSTSSVQSQLSTETQRQAGLHVDQTDNASTSIEDDEGSRTRTRQLIEMQRNVNVDRAEIRLVTAQVVPVYKTQPGVQQPVLHPPPVAYRESFMPSSIAHRHDPETLFSDANIHLSPEPRGQETLASKEDDITREMASAQLLREWDIAQPRRRRGVRGV</sequence>
<dbReference type="PANTHER" id="PTHR45703">
    <property type="entry name" value="DYNEIN HEAVY CHAIN"/>
    <property type="match status" value="1"/>
</dbReference>
<name>A0A8J2SFB5_9STRA</name>
<dbReference type="GO" id="GO:0007018">
    <property type="term" value="P:microtubule-based movement"/>
    <property type="evidence" value="ECO:0007669"/>
    <property type="project" value="InterPro"/>
</dbReference>
<dbReference type="InterPro" id="IPR024743">
    <property type="entry name" value="Dynein_HC_stalk"/>
</dbReference>
<evidence type="ECO:0000313" key="4">
    <source>
        <dbReference type="Proteomes" id="UP000789595"/>
    </source>
</evidence>
<protein>
    <recommendedName>
        <fullName evidence="2">Dynein heavy chain coiled coil stalk domain-containing protein</fullName>
    </recommendedName>
</protein>
<dbReference type="InterPro" id="IPR026983">
    <property type="entry name" value="DHC"/>
</dbReference>
<comment type="caution">
    <text evidence="3">The sequence shown here is derived from an EMBL/GenBank/DDBJ whole genome shotgun (WGS) entry which is preliminary data.</text>
</comment>
<dbReference type="Gene3D" id="3.40.50.1820">
    <property type="entry name" value="alpha/beta hydrolase"/>
    <property type="match status" value="1"/>
</dbReference>
<dbReference type="GO" id="GO:0030286">
    <property type="term" value="C:dynein complex"/>
    <property type="evidence" value="ECO:0007669"/>
    <property type="project" value="InterPro"/>
</dbReference>
<organism evidence="3 4">
    <name type="scientific">Pelagomonas calceolata</name>
    <dbReference type="NCBI Taxonomy" id="35677"/>
    <lineage>
        <taxon>Eukaryota</taxon>
        <taxon>Sar</taxon>
        <taxon>Stramenopiles</taxon>
        <taxon>Ochrophyta</taxon>
        <taxon>Pelagophyceae</taxon>
        <taxon>Pelagomonadales</taxon>
        <taxon>Pelagomonadaceae</taxon>
        <taxon>Pelagomonas</taxon>
    </lineage>
</organism>
<dbReference type="Proteomes" id="UP000789595">
    <property type="component" value="Unassembled WGS sequence"/>
</dbReference>
<dbReference type="InterPro" id="IPR029058">
    <property type="entry name" value="AB_hydrolase_fold"/>
</dbReference>
<reference evidence="3" key="1">
    <citation type="submission" date="2021-11" db="EMBL/GenBank/DDBJ databases">
        <authorList>
            <consortium name="Genoscope - CEA"/>
            <person name="William W."/>
        </authorList>
    </citation>
    <scope>NUCLEOTIDE SEQUENCE</scope>
</reference>
<dbReference type="Pfam" id="PF12777">
    <property type="entry name" value="MT"/>
    <property type="match status" value="1"/>
</dbReference>
<dbReference type="GO" id="GO:0045505">
    <property type="term" value="F:dynein intermediate chain binding"/>
    <property type="evidence" value="ECO:0007669"/>
    <property type="project" value="InterPro"/>
</dbReference>
<dbReference type="EMBL" id="CAKKNE010000002">
    <property type="protein sequence ID" value="CAH0368838.1"/>
    <property type="molecule type" value="Genomic_DNA"/>
</dbReference>
<dbReference type="AlphaFoldDB" id="A0A8J2SFB5"/>
<gene>
    <name evidence="3" type="ORF">PECAL_2P19280</name>
</gene>
<dbReference type="GO" id="GO:0051959">
    <property type="term" value="F:dynein light intermediate chain binding"/>
    <property type="evidence" value="ECO:0007669"/>
    <property type="project" value="InterPro"/>
</dbReference>
<proteinExistence type="predicted"/>
<keyword evidence="4" id="KW-1185">Reference proteome</keyword>
<feature type="domain" description="Dynein heavy chain coiled coil stalk" evidence="2">
    <location>
        <begin position="191"/>
        <end position="321"/>
    </location>
</feature>
<evidence type="ECO:0000313" key="3">
    <source>
        <dbReference type="EMBL" id="CAH0368838.1"/>
    </source>
</evidence>
<dbReference type="PANTHER" id="PTHR45703:SF8">
    <property type="entry name" value="DYNEINS HEAVY CHAIN"/>
    <property type="match status" value="1"/>
</dbReference>
<feature type="compositionally biased region" description="Polar residues" evidence="1">
    <location>
        <begin position="1051"/>
        <end position="1069"/>
    </location>
</feature>
<dbReference type="OrthoDB" id="341259at2759"/>
<feature type="region of interest" description="Disordered" evidence="1">
    <location>
        <begin position="1041"/>
        <end position="1093"/>
    </location>
</feature>
<dbReference type="SUPFAM" id="SSF53474">
    <property type="entry name" value="alpha/beta-Hydrolases"/>
    <property type="match status" value="1"/>
</dbReference>
<evidence type="ECO:0000259" key="2">
    <source>
        <dbReference type="Pfam" id="PF12777"/>
    </source>
</evidence>
<evidence type="ECO:0000256" key="1">
    <source>
        <dbReference type="SAM" id="MobiDB-lite"/>
    </source>
</evidence>
<dbReference type="Gene3D" id="1.20.920.60">
    <property type="match status" value="1"/>
</dbReference>
<accession>A0A8J2SFB5</accession>